<dbReference type="GO" id="GO:0008237">
    <property type="term" value="F:metallopeptidase activity"/>
    <property type="evidence" value="ECO:0007669"/>
    <property type="project" value="UniProtKB-KW"/>
</dbReference>
<evidence type="ECO:0000313" key="16">
    <source>
        <dbReference type="Proteomes" id="UP000315440"/>
    </source>
</evidence>
<accession>A0A5C5ZS10</accession>
<dbReference type="RefSeq" id="WP_146397097.1">
    <property type="nucleotide sequence ID" value="NZ_SJPQ01000001.1"/>
</dbReference>
<dbReference type="GO" id="GO:0006508">
    <property type="term" value="P:proteolysis"/>
    <property type="evidence" value="ECO:0007669"/>
    <property type="project" value="UniProtKB-KW"/>
</dbReference>
<evidence type="ECO:0000256" key="5">
    <source>
        <dbReference type="ARBA" id="ARBA00022692"/>
    </source>
</evidence>
<feature type="domain" description="Peptidase M50" evidence="14">
    <location>
        <begin position="111"/>
        <end position="271"/>
    </location>
</feature>
<feature type="region of interest" description="Disordered" evidence="12">
    <location>
        <begin position="352"/>
        <end position="386"/>
    </location>
</feature>
<feature type="transmembrane region" description="Helical" evidence="13">
    <location>
        <begin position="20"/>
        <end position="47"/>
    </location>
</feature>
<keyword evidence="10" id="KW-0482">Metalloprotease</keyword>
<dbReference type="PANTHER" id="PTHR39188:SF3">
    <property type="entry name" value="STAGE IV SPORULATION PROTEIN FB"/>
    <property type="match status" value="1"/>
</dbReference>
<evidence type="ECO:0000256" key="6">
    <source>
        <dbReference type="ARBA" id="ARBA00022723"/>
    </source>
</evidence>
<evidence type="ECO:0000256" key="3">
    <source>
        <dbReference type="ARBA" id="ARBA00007931"/>
    </source>
</evidence>
<dbReference type="Pfam" id="PF02163">
    <property type="entry name" value="Peptidase_M50"/>
    <property type="match status" value="1"/>
</dbReference>
<keyword evidence="16" id="KW-1185">Reference proteome</keyword>
<feature type="compositionally biased region" description="Acidic residues" evidence="12">
    <location>
        <begin position="370"/>
        <end position="385"/>
    </location>
</feature>
<keyword evidence="9 13" id="KW-1133">Transmembrane helix</keyword>
<evidence type="ECO:0000256" key="10">
    <source>
        <dbReference type="ARBA" id="ARBA00023049"/>
    </source>
</evidence>
<keyword evidence="11 13" id="KW-0472">Membrane</keyword>
<dbReference type="PANTHER" id="PTHR39188">
    <property type="entry name" value="MEMBRANE-ASSOCIATED ZINC METALLOPROTEASE M50B"/>
    <property type="match status" value="1"/>
</dbReference>
<feature type="transmembrane region" description="Helical" evidence="13">
    <location>
        <begin position="283"/>
        <end position="302"/>
    </location>
</feature>
<feature type="transmembrane region" description="Helical" evidence="13">
    <location>
        <begin position="157"/>
        <end position="180"/>
    </location>
</feature>
<protein>
    <submittedName>
        <fullName evidence="15">Peptidase family M50</fullName>
    </submittedName>
</protein>
<evidence type="ECO:0000313" key="15">
    <source>
        <dbReference type="EMBL" id="TWT90322.1"/>
    </source>
</evidence>
<comment type="caution">
    <text evidence="15">The sequence shown here is derived from an EMBL/GenBank/DDBJ whole genome shotgun (WGS) entry which is preliminary data.</text>
</comment>
<comment type="subcellular location">
    <subcellularLocation>
        <location evidence="2">Membrane</location>
        <topology evidence="2">Multi-pass membrane protein</topology>
    </subcellularLocation>
</comment>
<evidence type="ECO:0000256" key="2">
    <source>
        <dbReference type="ARBA" id="ARBA00004141"/>
    </source>
</evidence>
<evidence type="ECO:0000256" key="9">
    <source>
        <dbReference type="ARBA" id="ARBA00022989"/>
    </source>
</evidence>
<evidence type="ECO:0000259" key="14">
    <source>
        <dbReference type="Pfam" id="PF02163"/>
    </source>
</evidence>
<dbReference type="GO" id="GO:0016020">
    <property type="term" value="C:membrane"/>
    <property type="evidence" value="ECO:0007669"/>
    <property type="project" value="UniProtKB-SubCell"/>
</dbReference>
<keyword evidence="5 13" id="KW-0812">Transmembrane</keyword>
<keyword evidence="4" id="KW-0645">Protease</keyword>
<keyword evidence="6" id="KW-0479">Metal-binding</keyword>
<gene>
    <name evidence="15" type="ORF">Mal64_07080</name>
</gene>
<comment type="similarity">
    <text evidence="3">Belongs to the peptidase M50B family.</text>
</comment>
<proteinExistence type="inferred from homology"/>
<evidence type="ECO:0000256" key="8">
    <source>
        <dbReference type="ARBA" id="ARBA00022833"/>
    </source>
</evidence>
<dbReference type="InterPro" id="IPR008915">
    <property type="entry name" value="Peptidase_M50"/>
</dbReference>
<keyword evidence="8" id="KW-0862">Zinc</keyword>
<evidence type="ECO:0000256" key="11">
    <source>
        <dbReference type="ARBA" id="ARBA00023136"/>
    </source>
</evidence>
<keyword evidence="7" id="KW-0378">Hydrolase</keyword>
<evidence type="ECO:0000256" key="1">
    <source>
        <dbReference type="ARBA" id="ARBA00001947"/>
    </source>
</evidence>
<reference evidence="15 16" key="1">
    <citation type="submission" date="2019-02" db="EMBL/GenBank/DDBJ databases">
        <title>Deep-cultivation of Planctomycetes and their phenomic and genomic characterization uncovers novel biology.</title>
        <authorList>
            <person name="Wiegand S."/>
            <person name="Jogler M."/>
            <person name="Boedeker C."/>
            <person name="Pinto D."/>
            <person name="Vollmers J."/>
            <person name="Rivas-Marin E."/>
            <person name="Kohn T."/>
            <person name="Peeters S.H."/>
            <person name="Heuer A."/>
            <person name="Rast P."/>
            <person name="Oberbeckmann S."/>
            <person name="Bunk B."/>
            <person name="Jeske O."/>
            <person name="Meyerdierks A."/>
            <person name="Storesund J.E."/>
            <person name="Kallscheuer N."/>
            <person name="Luecker S."/>
            <person name="Lage O.M."/>
            <person name="Pohl T."/>
            <person name="Merkel B.J."/>
            <person name="Hornburger P."/>
            <person name="Mueller R.-W."/>
            <person name="Bruemmer F."/>
            <person name="Labrenz M."/>
            <person name="Spormann A.M."/>
            <person name="Op Den Camp H."/>
            <person name="Overmann J."/>
            <person name="Amann R."/>
            <person name="Jetten M.S.M."/>
            <person name="Mascher T."/>
            <person name="Medema M.H."/>
            <person name="Devos D.P."/>
            <person name="Kaster A.-K."/>
            <person name="Ovreas L."/>
            <person name="Rohde M."/>
            <person name="Galperin M.Y."/>
            <person name="Jogler C."/>
        </authorList>
    </citation>
    <scope>NUCLEOTIDE SEQUENCE [LARGE SCALE GENOMIC DNA]</scope>
    <source>
        <strain evidence="15 16">Mal64</strain>
    </source>
</reference>
<dbReference type="OrthoDB" id="251001at2"/>
<name>A0A5C5ZS10_9BACT</name>
<comment type="cofactor">
    <cofactor evidence="1">
        <name>Zn(2+)</name>
        <dbReference type="ChEBI" id="CHEBI:29105"/>
    </cofactor>
</comment>
<dbReference type="Proteomes" id="UP000315440">
    <property type="component" value="Unassembled WGS sequence"/>
</dbReference>
<sequence>MPNNSPTTTEDRWSAPLGLWFGIGVRLHVTLVLVVVLALGATFHGLLASDSLATDTMAPDTMATEQATGSTAAAIGDGLASDRQASDAATGYAAAPPAWTPAHTGIVLTIYLLSLVLHESAHLLVVNRLGGRVDRVVLTPVGGIASPSFLSRPESRLVAAMAGPLVNLSAAVLATVYMVALEAGAEGASQSLGEWLLPSLDASVWSGPIGLSIARLALWCNWLLFLVNLAPAYPFDGAPALRSWLWPRLGRRPAAETAGQIGRLLGLVVALMAMAMLDRTATAPPPLWAPLAVFAVLVFFGAQRDLIVARESTHDDPHHGLSVQGQLGLRALLEGDASGEVALVEFLPSPSARDESETLSHSLSSRSDDGWDDPEPPADMDDEAQVDSVLAKLHAEGYERLSDDERETLHRASRRYQRRRLSN</sequence>
<evidence type="ECO:0000256" key="12">
    <source>
        <dbReference type="SAM" id="MobiDB-lite"/>
    </source>
</evidence>
<feature type="region of interest" description="Disordered" evidence="12">
    <location>
        <begin position="400"/>
        <end position="423"/>
    </location>
</feature>
<dbReference type="EMBL" id="SJPQ01000001">
    <property type="protein sequence ID" value="TWT90322.1"/>
    <property type="molecule type" value="Genomic_DNA"/>
</dbReference>
<evidence type="ECO:0000256" key="13">
    <source>
        <dbReference type="SAM" id="Phobius"/>
    </source>
</evidence>
<evidence type="ECO:0000256" key="7">
    <source>
        <dbReference type="ARBA" id="ARBA00022801"/>
    </source>
</evidence>
<feature type="compositionally biased region" description="Basic residues" evidence="12">
    <location>
        <begin position="411"/>
        <end position="423"/>
    </location>
</feature>
<organism evidence="15 16">
    <name type="scientific">Pseudobythopirellula maris</name>
    <dbReference type="NCBI Taxonomy" id="2527991"/>
    <lineage>
        <taxon>Bacteria</taxon>
        <taxon>Pseudomonadati</taxon>
        <taxon>Planctomycetota</taxon>
        <taxon>Planctomycetia</taxon>
        <taxon>Pirellulales</taxon>
        <taxon>Lacipirellulaceae</taxon>
        <taxon>Pseudobythopirellula</taxon>
    </lineage>
</organism>
<feature type="compositionally biased region" description="Basic and acidic residues" evidence="12">
    <location>
        <begin position="400"/>
        <end position="410"/>
    </location>
</feature>
<evidence type="ECO:0000256" key="4">
    <source>
        <dbReference type="ARBA" id="ARBA00022670"/>
    </source>
</evidence>
<dbReference type="AlphaFoldDB" id="A0A5C5ZS10"/>
<dbReference type="GO" id="GO:0046872">
    <property type="term" value="F:metal ion binding"/>
    <property type="evidence" value="ECO:0007669"/>
    <property type="project" value="UniProtKB-KW"/>
</dbReference>